<dbReference type="Proteomes" id="UP001218638">
    <property type="component" value="Chromosome"/>
</dbReference>
<organism evidence="8 9">
    <name type="scientific">Synoicihabitans lomoniglobus</name>
    <dbReference type="NCBI Taxonomy" id="2909285"/>
    <lineage>
        <taxon>Bacteria</taxon>
        <taxon>Pseudomonadati</taxon>
        <taxon>Verrucomicrobiota</taxon>
        <taxon>Opitutia</taxon>
        <taxon>Opitutales</taxon>
        <taxon>Opitutaceae</taxon>
        <taxon>Synoicihabitans</taxon>
    </lineage>
</organism>
<dbReference type="InterPro" id="IPR003358">
    <property type="entry name" value="tRNA_(Gua-N-7)_MeTrfase_Trmb"/>
</dbReference>
<dbReference type="GO" id="GO:0008176">
    <property type="term" value="F:tRNA (guanine(46)-N7)-methyltransferase activity"/>
    <property type="evidence" value="ECO:0007669"/>
    <property type="project" value="UniProtKB-EC"/>
</dbReference>
<dbReference type="SUPFAM" id="SSF53335">
    <property type="entry name" value="S-adenosyl-L-methionine-dependent methyltransferases"/>
    <property type="match status" value="1"/>
</dbReference>
<dbReference type="Pfam" id="PF02390">
    <property type="entry name" value="Methyltransf_4"/>
    <property type="match status" value="1"/>
</dbReference>
<dbReference type="EC" id="2.1.1.33" evidence="3"/>
<dbReference type="InterPro" id="IPR029063">
    <property type="entry name" value="SAM-dependent_MTases_sf"/>
</dbReference>
<evidence type="ECO:0000256" key="3">
    <source>
        <dbReference type="ARBA" id="ARBA00011977"/>
    </source>
</evidence>
<keyword evidence="7" id="KW-0819">tRNA processing</keyword>
<evidence type="ECO:0000256" key="2">
    <source>
        <dbReference type="ARBA" id="ARBA00003015"/>
    </source>
</evidence>
<accession>A0AAE9ZSQ9</accession>
<dbReference type="PROSITE" id="PS51625">
    <property type="entry name" value="SAM_MT_TRMB"/>
    <property type="match status" value="1"/>
</dbReference>
<evidence type="ECO:0000313" key="8">
    <source>
        <dbReference type="EMBL" id="WED64530.1"/>
    </source>
</evidence>
<dbReference type="CDD" id="cd02440">
    <property type="entry name" value="AdoMet_MTases"/>
    <property type="match status" value="1"/>
</dbReference>
<dbReference type="Gene3D" id="3.40.50.150">
    <property type="entry name" value="Vaccinia Virus protein VP39"/>
    <property type="match status" value="1"/>
</dbReference>
<keyword evidence="6" id="KW-0949">S-adenosyl-L-methionine</keyword>
<dbReference type="RefSeq" id="WP_330930838.1">
    <property type="nucleotide sequence ID" value="NZ_CP119075.1"/>
</dbReference>
<evidence type="ECO:0000256" key="7">
    <source>
        <dbReference type="ARBA" id="ARBA00022694"/>
    </source>
</evidence>
<dbReference type="EMBL" id="CP119075">
    <property type="protein sequence ID" value="WED64530.1"/>
    <property type="molecule type" value="Genomic_DNA"/>
</dbReference>
<dbReference type="GO" id="GO:0043527">
    <property type="term" value="C:tRNA methyltransferase complex"/>
    <property type="evidence" value="ECO:0007669"/>
    <property type="project" value="TreeGrafter"/>
</dbReference>
<evidence type="ECO:0000313" key="9">
    <source>
        <dbReference type="Proteomes" id="UP001218638"/>
    </source>
</evidence>
<proteinExistence type="predicted"/>
<dbReference type="PANTHER" id="PTHR23417">
    <property type="entry name" value="3-DEOXY-D-MANNO-OCTULOSONIC-ACID TRANSFERASE/TRNA GUANINE-N 7 - -METHYLTRANSFERASE"/>
    <property type="match status" value="1"/>
</dbReference>
<keyword evidence="4 8" id="KW-0489">Methyltransferase</keyword>
<protein>
    <recommendedName>
        <fullName evidence="3">tRNA (guanine(46)-N(7))-methyltransferase</fullName>
        <ecNumber evidence="3">2.1.1.33</ecNumber>
    </recommendedName>
</protein>
<evidence type="ECO:0000256" key="1">
    <source>
        <dbReference type="ARBA" id="ARBA00000142"/>
    </source>
</evidence>
<dbReference type="PANTHER" id="PTHR23417:SF14">
    <property type="entry name" value="PENTACOTRIPEPTIDE-REPEAT REGION OF PRORP DOMAIN-CONTAINING PROTEIN"/>
    <property type="match status" value="1"/>
</dbReference>
<dbReference type="AlphaFoldDB" id="A0AAE9ZSQ9"/>
<sequence>MSIEDAHAIHQQRVTALHTTLAQVPLDSPALTLEIGCGHGHFLTAYAAAHPGEHCLAIDIIKERLEKAARKTDRAELTNVSWIRAAAEDLVEALPAGVRFNRNIFVLFPDPWPKRRHWKNRLIQPAFLDTLAQLSAASTRLCFRTDHAPYFASARDTVDAHPRWRLTPEESWPFEQTTVFEQKAASFQSFIARPIENTETPAEIETKSATSN</sequence>
<reference evidence="8" key="1">
    <citation type="submission" date="2023-03" db="EMBL/GenBank/DDBJ databases">
        <title>Lomoglobus Profundus gen. nov., sp. nov., a novel member of the phylum Verrucomicrobia, isolated from deep-marine sediment of South China Sea.</title>
        <authorList>
            <person name="Ahmad T."/>
            <person name="Ishaq S.E."/>
            <person name="Wang F."/>
        </authorList>
    </citation>
    <scope>NUCLEOTIDE SEQUENCE</scope>
    <source>
        <strain evidence="8">LMO-M01</strain>
    </source>
</reference>
<evidence type="ECO:0000256" key="4">
    <source>
        <dbReference type="ARBA" id="ARBA00022603"/>
    </source>
</evidence>
<comment type="catalytic activity">
    <reaction evidence="1">
        <text>guanosine(46) in tRNA + S-adenosyl-L-methionine = N(7)-methylguanosine(46) in tRNA + S-adenosyl-L-homocysteine</text>
        <dbReference type="Rhea" id="RHEA:42708"/>
        <dbReference type="Rhea" id="RHEA-COMP:10188"/>
        <dbReference type="Rhea" id="RHEA-COMP:10189"/>
        <dbReference type="ChEBI" id="CHEBI:57856"/>
        <dbReference type="ChEBI" id="CHEBI:59789"/>
        <dbReference type="ChEBI" id="CHEBI:74269"/>
        <dbReference type="ChEBI" id="CHEBI:74480"/>
        <dbReference type="EC" id="2.1.1.33"/>
    </reaction>
</comment>
<name>A0AAE9ZSQ9_9BACT</name>
<gene>
    <name evidence="8" type="ORF">PXH66_19490</name>
</gene>
<keyword evidence="9" id="KW-1185">Reference proteome</keyword>
<dbReference type="KEGG" id="slom:PXH66_19490"/>
<keyword evidence="5" id="KW-0808">Transferase</keyword>
<evidence type="ECO:0000256" key="5">
    <source>
        <dbReference type="ARBA" id="ARBA00022679"/>
    </source>
</evidence>
<comment type="function">
    <text evidence="2">Catalyzes the formation of N(7)-methylguanine at position 46 (m7G46) in tRNA.</text>
</comment>
<evidence type="ECO:0000256" key="6">
    <source>
        <dbReference type="ARBA" id="ARBA00022691"/>
    </source>
</evidence>